<proteinExistence type="predicted"/>
<keyword evidence="1" id="KW-0677">Repeat</keyword>
<evidence type="ECO:0000259" key="3">
    <source>
        <dbReference type="PROSITE" id="PS50835"/>
    </source>
</evidence>
<organism evidence="4 5">
    <name type="scientific">Dibothriocephalus latus</name>
    <name type="common">Fish tapeworm</name>
    <name type="synonym">Diphyllobothrium latum</name>
    <dbReference type="NCBI Taxonomy" id="60516"/>
    <lineage>
        <taxon>Eukaryota</taxon>
        <taxon>Metazoa</taxon>
        <taxon>Spiralia</taxon>
        <taxon>Lophotrochozoa</taxon>
        <taxon>Platyhelminthes</taxon>
        <taxon>Cestoda</taxon>
        <taxon>Eucestoda</taxon>
        <taxon>Diphyllobothriidea</taxon>
        <taxon>Diphyllobothriidae</taxon>
        <taxon>Dibothriocephalus</taxon>
    </lineage>
</organism>
<dbReference type="FunFam" id="2.60.40.10:FF:000031">
    <property type="entry name" value="Myosin-binding protein C, slow type"/>
    <property type="match status" value="1"/>
</dbReference>
<gene>
    <name evidence="4" type="ORF">DILT_LOCUS4478</name>
</gene>
<evidence type="ECO:0000256" key="1">
    <source>
        <dbReference type="ARBA" id="ARBA00022737"/>
    </source>
</evidence>
<evidence type="ECO:0000256" key="2">
    <source>
        <dbReference type="ARBA" id="ARBA00023319"/>
    </source>
</evidence>
<dbReference type="InterPro" id="IPR013783">
    <property type="entry name" value="Ig-like_fold"/>
</dbReference>
<dbReference type="EMBL" id="UYRU01045543">
    <property type="protein sequence ID" value="VDN08647.1"/>
    <property type="molecule type" value="Genomic_DNA"/>
</dbReference>
<dbReference type="PANTHER" id="PTHR14340:SF9">
    <property type="entry name" value="FIBRONECTIN TYPE-III DOMAIN-CONTAINING PROTEIN"/>
    <property type="match status" value="1"/>
</dbReference>
<evidence type="ECO:0000313" key="5">
    <source>
        <dbReference type="Proteomes" id="UP000281553"/>
    </source>
</evidence>
<dbReference type="InterPro" id="IPR013098">
    <property type="entry name" value="Ig_I-set"/>
</dbReference>
<feature type="domain" description="Ig-like" evidence="3">
    <location>
        <begin position="44"/>
        <end position="114"/>
    </location>
</feature>
<dbReference type="SUPFAM" id="SSF48726">
    <property type="entry name" value="Immunoglobulin"/>
    <property type="match status" value="1"/>
</dbReference>
<dbReference type="Pfam" id="PF07679">
    <property type="entry name" value="I-set"/>
    <property type="match status" value="1"/>
</dbReference>
<dbReference type="OrthoDB" id="428111at2759"/>
<dbReference type="PANTHER" id="PTHR14340">
    <property type="entry name" value="MICROFIBRIL-ASSOCIATED GLYCOPROTEIN 3"/>
    <property type="match status" value="1"/>
</dbReference>
<dbReference type="PROSITE" id="PS50835">
    <property type="entry name" value="IG_LIKE"/>
    <property type="match status" value="1"/>
</dbReference>
<name>A0A3P7LA30_DIBLA</name>
<reference evidence="4 5" key="1">
    <citation type="submission" date="2018-11" db="EMBL/GenBank/DDBJ databases">
        <authorList>
            <consortium name="Pathogen Informatics"/>
        </authorList>
    </citation>
    <scope>NUCLEOTIDE SEQUENCE [LARGE SCALE GENOMIC DNA]</scope>
</reference>
<evidence type="ECO:0000313" key="4">
    <source>
        <dbReference type="EMBL" id="VDN08647.1"/>
    </source>
</evidence>
<dbReference type="InterPro" id="IPR036179">
    <property type="entry name" value="Ig-like_dom_sf"/>
</dbReference>
<protein>
    <recommendedName>
        <fullName evidence="3">Ig-like domain-containing protein</fullName>
    </recommendedName>
</protein>
<keyword evidence="2" id="KW-0393">Immunoglobulin domain</keyword>
<sequence length="118" mass="13172">MEVTTAYVPLNNVNEEEVLFVYEPVAPVILEPVQYSVSRSEPNCTEMRVEYDALPKPEVDWMKDGLLLTPSSKIQISTGNDESTLRIMDTNSEDCGKYEAVVRNIAGSARATVNFDPK</sequence>
<keyword evidence="5" id="KW-1185">Reference proteome</keyword>
<dbReference type="Gene3D" id="2.60.40.10">
    <property type="entry name" value="Immunoglobulins"/>
    <property type="match status" value="1"/>
</dbReference>
<accession>A0A3P7LA30</accession>
<dbReference type="Proteomes" id="UP000281553">
    <property type="component" value="Unassembled WGS sequence"/>
</dbReference>
<dbReference type="AlphaFoldDB" id="A0A3P7LA30"/>
<dbReference type="InterPro" id="IPR007110">
    <property type="entry name" value="Ig-like_dom"/>
</dbReference>